<gene>
    <name evidence="3" type="primary">hfq</name>
    <name evidence="6" type="ORF">FHS52_001984</name>
    <name evidence="7" type="ORF">GRI59_09795</name>
</gene>
<comment type="similarity">
    <text evidence="3">Belongs to the Hfq family.</text>
</comment>
<dbReference type="SUPFAM" id="SSF50182">
    <property type="entry name" value="Sm-like ribonucleoproteins"/>
    <property type="match status" value="2"/>
</dbReference>
<protein>
    <recommendedName>
        <fullName evidence="3">RNA-binding protein Hfq</fullName>
    </recommendedName>
</protein>
<sequence length="194" mass="21225">MSNGRTLSPRPVARAATSSEPRTSDAGSPPQRQSGNLQDAFLNLLRKNKIPVTMFLVKGVKLQGIVTWFDNFSILLRRDGQSQLVYKHAISTIMPGQLLDPAQFGSQSGSRKQKLLQDVFLSRVAEANVQVTMFLVNGVMLQGRIAAYDLFCMLLERDGAVQLAYKHAVSTIQPASPVDLSVDDEDGDDFGADD</sequence>
<keyword evidence="2 3" id="KW-0346">Stress response</keyword>
<dbReference type="Gene3D" id="2.30.30.100">
    <property type="match status" value="2"/>
</dbReference>
<evidence type="ECO:0000256" key="4">
    <source>
        <dbReference type="SAM" id="MobiDB-lite"/>
    </source>
</evidence>
<evidence type="ECO:0000256" key="1">
    <source>
        <dbReference type="ARBA" id="ARBA00022884"/>
    </source>
</evidence>
<dbReference type="GO" id="GO:0045974">
    <property type="term" value="P:regulation of translation, ncRNA-mediated"/>
    <property type="evidence" value="ECO:0007669"/>
    <property type="project" value="TreeGrafter"/>
</dbReference>
<evidence type="ECO:0000313" key="6">
    <source>
        <dbReference type="EMBL" id="MBB3776015.1"/>
    </source>
</evidence>
<dbReference type="PANTHER" id="PTHR34772">
    <property type="entry name" value="RNA-BINDING PROTEIN HFQ"/>
    <property type="match status" value="1"/>
</dbReference>
<keyword evidence="9" id="KW-1185">Reference proteome</keyword>
<dbReference type="EMBL" id="WTYB01000002">
    <property type="protein sequence ID" value="MXP38897.1"/>
    <property type="molecule type" value="Genomic_DNA"/>
</dbReference>
<dbReference type="CDD" id="cd01716">
    <property type="entry name" value="Hfq"/>
    <property type="match status" value="2"/>
</dbReference>
<dbReference type="Pfam" id="PF17209">
    <property type="entry name" value="Hfq"/>
    <property type="match status" value="2"/>
</dbReference>
<organism evidence="7 8">
    <name type="scientific">Erythrobacter ramosus</name>
    <dbReference type="NCBI Taxonomy" id="35811"/>
    <lineage>
        <taxon>Bacteria</taxon>
        <taxon>Pseudomonadati</taxon>
        <taxon>Pseudomonadota</taxon>
        <taxon>Alphaproteobacteria</taxon>
        <taxon>Sphingomonadales</taxon>
        <taxon>Erythrobacteraceae</taxon>
        <taxon>Erythrobacter/Porphyrobacter group</taxon>
        <taxon>Erythrobacter</taxon>
    </lineage>
</organism>
<dbReference type="RefSeq" id="WP_160760990.1">
    <property type="nucleotide sequence ID" value="NZ_BAAADZ010000010.1"/>
</dbReference>
<dbReference type="NCBIfam" id="NF010691">
    <property type="entry name" value="PRK14091.1"/>
    <property type="match status" value="1"/>
</dbReference>
<dbReference type="OrthoDB" id="9799751at2"/>
<dbReference type="PANTHER" id="PTHR34772:SF1">
    <property type="entry name" value="RNA-BINDING PROTEIN HFQ"/>
    <property type="match status" value="1"/>
</dbReference>
<evidence type="ECO:0000259" key="5">
    <source>
        <dbReference type="PROSITE" id="PS52002"/>
    </source>
</evidence>
<dbReference type="GO" id="GO:0003723">
    <property type="term" value="F:RNA binding"/>
    <property type="evidence" value="ECO:0007669"/>
    <property type="project" value="UniProtKB-UniRule"/>
</dbReference>
<dbReference type="EMBL" id="JACICE010000002">
    <property type="protein sequence ID" value="MBB3776015.1"/>
    <property type="molecule type" value="Genomic_DNA"/>
</dbReference>
<comment type="subunit">
    <text evidence="3">Homohexamer.</text>
</comment>
<dbReference type="InterPro" id="IPR005001">
    <property type="entry name" value="Hfq"/>
</dbReference>
<dbReference type="InterPro" id="IPR010920">
    <property type="entry name" value="LSM_dom_sf"/>
</dbReference>
<reference evidence="7 8" key="1">
    <citation type="submission" date="2019-12" db="EMBL/GenBank/DDBJ databases">
        <title>Genomic-based taxomic classification of the family Erythrobacteraceae.</title>
        <authorList>
            <person name="Xu L."/>
        </authorList>
    </citation>
    <scope>NUCLEOTIDE SEQUENCE [LARGE SCALE GENOMIC DNA]</scope>
    <source>
        <strain evidence="7 8">JCM 10282</strain>
    </source>
</reference>
<comment type="caution">
    <text evidence="7">The sequence shown here is derived from an EMBL/GenBank/DDBJ whole genome shotgun (WGS) entry which is preliminary data.</text>
</comment>
<evidence type="ECO:0000313" key="9">
    <source>
        <dbReference type="Proteomes" id="UP000548685"/>
    </source>
</evidence>
<dbReference type="GO" id="GO:0005829">
    <property type="term" value="C:cytosol"/>
    <property type="evidence" value="ECO:0007669"/>
    <property type="project" value="TreeGrafter"/>
</dbReference>
<keyword evidence="1 3" id="KW-0694">RNA-binding</keyword>
<name>A0A6I4UMW1_9SPHN</name>
<evidence type="ECO:0000313" key="7">
    <source>
        <dbReference type="EMBL" id="MXP38897.1"/>
    </source>
</evidence>
<evidence type="ECO:0000313" key="8">
    <source>
        <dbReference type="Proteomes" id="UP000430021"/>
    </source>
</evidence>
<dbReference type="HAMAP" id="MF_00436">
    <property type="entry name" value="Hfq"/>
    <property type="match status" value="1"/>
</dbReference>
<comment type="function">
    <text evidence="3">RNA chaperone that binds small regulatory RNA (sRNAs) and mRNAs to facilitate mRNA translational regulation in response to envelope stress, environmental stress and changes in metabolite concentrations. Also binds with high specificity to tRNAs.</text>
</comment>
<dbReference type="NCBIfam" id="NF001602">
    <property type="entry name" value="PRK00395.1"/>
    <property type="match status" value="1"/>
</dbReference>
<dbReference type="NCBIfam" id="TIGR02383">
    <property type="entry name" value="Hfq"/>
    <property type="match status" value="2"/>
</dbReference>
<dbReference type="AlphaFoldDB" id="A0A6I4UMW1"/>
<dbReference type="GO" id="GO:0043487">
    <property type="term" value="P:regulation of RNA stability"/>
    <property type="evidence" value="ECO:0007669"/>
    <property type="project" value="TreeGrafter"/>
</dbReference>
<dbReference type="InterPro" id="IPR047575">
    <property type="entry name" value="Sm"/>
</dbReference>
<proteinExistence type="inferred from homology"/>
<evidence type="ECO:0000256" key="3">
    <source>
        <dbReference type="HAMAP-Rule" id="MF_00436"/>
    </source>
</evidence>
<dbReference type="PROSITE" id="PS52002">
    <property type="entry name" value="SM"/>
    <property type="match status" value="2"/>
</dbReference>
<dbReference type="GO" id="GO:0006355">
    <property type="term" value="P:regulation of DNA-templated transcription"/>
    <property type="evidence" value="ECO:0007669"/>
    <property type="project" value="InterPro"/>
</dbReference>
<dbReference type="Proteomes" id="UP000430021">
    <property type="component" value="Unassembled WGS sequence"/>
</dbReference>
<accession>A0A6I4UMW1</accession>
<reference evidence="6 9" key="2">
    <citation type="submission" date="2020-08" db="EMBL/GenBank/DDBJ databases">
        <title>Genomic Encyclopedia of Type Strains, Phase IV (KMG-IV): sequencing the most valuable type-strain genomes for metagenomic binning, comparative biology and taxonomic classification.</title>
        <authorList>
            <person name="Goeker M."/>
        </authorList>
    </citation>
    <scope>NUCLEOTIDE SEQUENCE [LARGE SCALE GENOMIC DNA]</scope>
    <source>
        <strain evidence="6 9">DSM 8510</strain>
    </source>
</reference>
<feature type="domain" description="Sm" evidence="5">
    <location>
        <begin position="39"/>
        <end position="99"/>
    </location>
</feature>
<dbReference type="Proteomes" id="UP000548685">
    <property type="component" value="Unassembled WGS sequence"/>
</dbReference>
<feature type="domain" description="Sm" evidence="5">
    <location>
        <begin position="118"/>
        <end position="178"/>
    </location>
</feature>
<evidence type="ECO:0000256" key="2">
    <source>
        <dbReference type="ARBA" id="ARBA00023016"/>
    </source>
</evidence>
<feature type="region of interest" description="Disordered" evidence="4">
    <location>
        <begin position="1"/>
        <end position="35"/>
    </location>
</feature>